<dbReference type="Pfam" id="PF15031">
    <property type="entry name" value="DUF4528"/>
    <property type="match status" value="1"/>
</dbReference>
<organism evidence="1">
    <name type="scientific">Petromyzon marinus</name>
    <name type="common">Sea lamprey</name>
    <dbReference type="NCBI Taxonomy" id="7757"/>
    <lineage>
        <taxon>Eukaryota</taxon>
        <taxon>Metazoa</taxon>
        <taxon>Chordata</taxon>
        <taxon>Craniata</taxon>
        <taxon>Vertebrata</taxon>
        <taxon>Cyclostomata</taxon>
        <taxon>Hyperoartia</taxon>
        <taxon>Petromyzontiformes</taxon>
        <taxon>Petromyzontidae</taxon>
        <taxon>Petromyzon</taxon>
    </lineage>
</organism>
<accession>S4R6V2</accession>
<dbReference type="PANTHER" id="PTHR34651:SF1">
    <property type="entry name" value="SIMILAR TO ENSANGP00000021391"/>
    <property type="match status" value="1"/>
</dbReference>
<sequence length="155" mass="17941">CRSASRYLNTVAWMKLLPRSWSTSKRRPRASQVLTAHLLQRNLPHWTSYFVKYSDVQNDQFSLSHFNWGVDGANYHVLRTGCFPFIKYHCSRRPWEDLTLENRIFTALKLINLGIPTLAYGIGALFLPKVTEVVTTEQGPVTIYFLYKEQEGAVN</sequence>
<proteinExistence type="predicted"/>
<dbReference type="PANTHER" id="PTHR34651">
    <property type="entry name" value="SIMILAR TO ENSANGP00000021391"/>
    <property type="match status" value="1"/>
</dbReference>
<reference evidence="1" key="1">
    <citation type="submission" date="2025-08" db="UniProtKB">
        <authorList>
            <consortium name="Ensembl"/>
        </authorList>
    </citation>
    <scope>IDENTIFICATION</scope>
</reference>
<reference evidence="1" key="2">
    <citation type="submission" date="2025-09" db="UniProtKB">
        <authorList>
            <consortium name="Ensembl"/>
        </authorList>
    </citation>
    <scope>IDENTIFICATION</scope>
</reference>
<dbReference type="InterPro" id="IPR029245">
    <property type="entry name" value="DUF4528"/>
</dbReference>
<evidence type="ECO:0000313" key="1">
    <source>
        <dbReference type="Ensembl" id="ENSPMAP00000000932.1"/>
    </source>
</evidence>
<protein>
    <submittedName>
        <fullName evidence="1">Chromosome 15 open reading frame 61</fullName>
    </submittedName>
</protein>
<dbReference type="AlphaFoldDB" id="S4R6V2"/>
<dbReference type="Ensembl" id="ENSPMAT00000000936.1">
    <property type="protein sequence ID" value="ENSPMAP00000000932.1"/>
    <property type="gene ID" value="ENSPMAG00000000850.1"/>
</dbReference>
<dbReference type="HOGENOM" id="CLU_129379_0_0_1"/>
<dbReference type="GeneTree" id="ENSGT00390000015942"/>
<dbReference type="OMA" id="KYHCTRR"/>
<name>S4R6V2_PETMA</name>